<evidence type="ECO:0000313" key="3">
    <source>
        <dbReference type="Proteomes" id="UP000266298"/>
    </source>
</evidence>
<evidence type="ECO:0000256" key="1">
    <source>
        <dbReference type="SAM" id="Phobius"/>
    </source>
</evidence>
<keyword evidence="1" id="KW-1133">Transmembrane helix</keyword>
<proteinExistence type="predicted"/>
<reference evidence="2 3" key="1">
    <citation type="submission" date="2018-08" db="EMBL/GenBank/DDBJ databases">
        <title>Genome Sequence of Clavibacter michiganensis Subspecies type strains, and the Atypical Peach-Colored Strains Isolated from Tomato.</title>
        <authorList>
            <person name="Osdaghi E."/>
            <person name="Portier P."/>
            <person name="Briand M."/>
            <person name="Jacques M.-A."/>
        </authorList>
    </citation>
    <scope>NUCLEOTIDE SEQUENCE [LARGE SCALE GENOMIC DNA]</scope>
    <source>
        <strain evidence="2 3">CFBP 7493</strain>
    </source>
</reference>
<comment type="caution">
    <text evidence="2">The sequence shown here is derived from an EMBL/GenBank/DDBJ whole genome shotgun (WGS) entry which is preliminary data.</text>
</comment>
<keyword evidence="1" id="KW-0472">Membrane</keyword>
<gene>
    <name evidence="2" type="ORF">DZF96_12170</name>
</gene>
<dbReference type="AlphaFoldDB" id="A0A399NQ50"/>
<keyword evidence="1" id="KW-0812">Transmembrane</keyword>
<organism evidence="2 3">
    <name type="scientific">Clavibacter michiganensis</name>
    <dbReference type="NCBI Taxonomy" id="28447"/>
    <lineage>
        <taxon>Bacteria</taxon>
        <taxon>Bacillati</taxon>
        <taxon>Actinomycetota</taxon>
        <taxon>Actinomycetes</taxon>
        <taxon>Micrococcales</taxon>
        <taxon>Microbacteriaceae</taxon>
        <taxon>Clavibacter</taxon>
    </lineage>
</organism>
<sequence>MTPDDLRHRRIRAARDAAILSAFYLVSQLVVVPLVSGRPASEQAGPAAVWTVLLFAFAYSITMARHRRSRDRD</sequence>
<protein>
    <submittedName>
        <fullName evidence="2">Uncharacterized protein</fullName>
    </submittedName>
</protein>
<feature type="transmembrane region" description="Helical" evidence="1">
    <location>
        <begin position="47"/>
        <end position="64"/>
    </location>
</feature>
<feature type="transmembrane region" description="Helical" evidence="1">
    <location>
        <begin position="17"/>
        <end position="35"/>
    </location>
</feature>
<accession>A0A399NQ50</accession>
<name>A0A399NQ50_9MICO</name>
<evidence type="ECO:0000313" key="2">
    <source>
        <dbReference type="EMBL" id="RII96245.1"/>
    </source>
</evidence>
<dbReference type="Proteomes" id="UP000266298">
    <property type="component" value="Unassembled WGS sequence"/>
</dbReference>
<dbReference type="RefSeq" id="WP_043582717.1">
    <property type="nucleotide sequence ID" value="NZ_QWEC01000214.1"/>
</dbReference>
<dbReference type="EMBL" id="QWEC01000214">
    <property type="protein sequence ID" value="RII96245.1"/>
    <property type="molecule type" value="Genomic_DNA"/>
</dbReference>